<dbReference type="STRING" id="1328313.DS2_03145"/>
<dbReference type="OrthoDB" id="5298444at2"/>
<protein>
    <submittedName>
        <fullName evidence="3">XRE family transcriptional regulator</fullName>
    </submittedName>
</protein>
<feature type="domain" description="HTH cro/C1-type" evidence="2">
    <location>
        <begin position="11"/>
        <end position="64"/>
    </location>
</feature>
<dbReference type="Gene3D" id="1.10.260.40">
    <property type="entry name" value="lambda repressor-like DNA-binding domains"/>
    <property type="match status" value="1"/>
</dbReference>
<evidence type="ECO:0000256" key="1">
    <source>
        <dbReference type="SAM" id="Coils"/>
    </source>
</evidence>
<dbReference type="EMBL" id="ARZY01000003">
    <property type="protein sequence ID" value="EWH11786.1"/>
    <property type="molecule type" value="Genomic_DNA"/>
</dbReference>
<dbReference type="SMART" id="SM00530">
    <property type="entry name" value="HTH_XRE"/>
    <property type="match status" value="1"/>
</dbReference>
<dbReference type="Pfam" id="PF13443">
    <property type="entry name" value="HTH_26"/>
    <property type="match status" value="1"/>
</dbReference>
<comment type="caution">
    <text evidence="3">The sequence shown here is derived from an EMBL/GenBank/DDBJ whole genome shotgun (WGS) entry which is preliminary data.</text>
</comment>
<dbReference type="InterPro" id="IPR001387">
    <property type="entry name" value="Cro/C1-type_HTH"/>
</dbReference>
<dbReference type="RefSeq" id="WP_035013160.1">
    <property type="nucleotide sequence ID" value="NZ_ARZY01000003.1"/>
</dbReference>
<dbReference type="Proteomes" id="UP000019276">
    <property type="component" value="Unassembled WGS sequence"/>
</dbReference>
<gene>
    <name evidence="3" type="ORF">DS2_03145</name>
</gene>
<name>W7QIU5_9ALTE</name>
<evidence type="ECO:0000313" key="3">
    <source>
        <dbReference type="EMBL" id="EWH11786.1"/>
    </source>
</evidence>
<reference evidence="3 4" key="1">
    <citation type="journal article" date="2014" name="Genome Announc.">
        <title>Draft Genome Sequence of the Agar-Degrading Bacterium Catenovulum sp. Strain DS-2, Isolated from Intestines of Haliotis diversicolor.</title>
        <authorList>
            <person name="Shan D."/>
            <person name="Li X."/>
            <person name="Gu Z."/>
            <person name="Wei G."/>
            <person name="Gao Z."/>
            <person name="Shao Z."/>
        </authorList>
    </citation>
    <scope>NUCLEOTIDE SEQUENCE [LARGE SCALE GENOMIC DNA]</scope>
    <source>
        <strain evidence="3 4">DS-2</strain>
    </source>
</reference>
<dbReference type="SUPFAM" id="SSF47413">
    <property type="entry name" value="lambda repressor-like DNA-binding domains"/>
    <property type="match status" value="1"/>
</dbReference>
<organism evidence="3 4">
    <name type="scientific">Catenovulum agarivorans DS-2</name>
    <dbReference type="NCBI Taxonomy" id="1328313"/>
    <lineage>
        <taxon>Bacteria</taxon>
        <taxon>Pseudomonadati</taxon>
        <taxon>Pseudomonadota</taxon>
        <taxon>Gammaproteobacteria</taxon>
        <taxon>Alteromonadales</taxon>
        <taxon>Alteromonadaceae</taxon>
        <taxon>Catenovulum</taxon>
    </lineage>
</organism>
<dbReference type="PROSITE" id="PS50943">
    <property type="entry name" value="HTH_CROC1"/>
    <property type="match status" value="1"/>
</dbReference>
<dbReference type="eggNOG" id="COG3655">
    <property type="taxonomic scope" value="Bacteria"/>
</dbReference>
<accession>W7QIU5</accession>
<evidence type="ECO:0000313" key="4">
    <source>
        <dbReference type="Proteomes" id="UP000019276"/>
    </source>
</evidence>
<keyword evidence="4" id="KW-1185">Reference proteome</keyword>
<dbReference type="AlphaFoldDB" id="W7QIU5"/>
<dbReference type="PATRIC" id="fig|1328313.3.peg.653"/>
<keyword evidence="1" id="KW-0175">Coiled coil</keyword>
<sequence>MSQIKHITNTLKALLKQHKITYKELAKHLDMSEANVKRVFSTQTFTLERLEQVCHVMNINLSDLFLLAEKQQDQLTELTEEQEQQLVDDLKLLLVAVCVRDGWSYAEIIEHYQIDRFECTRLMAKLDKLKMIQLLPNNQYKLLIAQDFRWRKKGPLERFMQQQVLTQFMQTNFEGADCFRFYLRGSYSDASIVTIQRKLNQVTKEVALLNQEDAQLPLSQRKHIGLLMAMRPWELPQFAKLRR</sequence>
<dbReference type="GO" id="GO:0003677">
    <property type="term" value="F:DNA binding"/>
    <property type="evidence" value="ECO:0007669"/>
    <property type="project" value="InterPro"/>
</dbReference>
<evidence type="ECO:0000259" key="2">
    <source>
        <dbReference type="PROSITE" id="PS50943"/>
    </source>
</evidence>
<feature type="coiled-coil region" evidence="1">
    <location>
        <begin position="61"/>
        <end position="88"/>
    </location>
</feature>
<proteinExistence type="predicted"/>
<dbReference type="InterPro" id="IPR010982">
    <property type="entry name" value="Lambda_DNA-bd_dom_sf"/>
</dbReference>